<dbReference type="GO" id="GO:0031267">
    <property type="term" value="F:small GTPase binding"/>
    <property type="evidence" value="ECO:0007669"/>
    <property type="project" value="TreeGrafter"/>
</dbReference>
<dbReference type="SUPFAM" id="SSF47473">
    <property type="entry name" value="EF-hand"/>
    <property type="match status" value="1"/>
</dbReference>
<evidence type="ECO:0000256" key="1">
    <source>
        <dbReference type="ARBA" id="ARBA00022468"/>
    </source>
</evidence>
<evidence type="ECO:0000256" key="3">
    <source>
        <dbReference type="ARBA" id="ARBA00022737"/>
    </source>
</evidence>
<reference evidence="7" key="1">
    <citation type="journal article" date="2015" name="PLoS Genet.">
        <title>Genome Sequence and Transcriptome Analyses of Chrysochromulina tobin: Metabolic Tools for Enhanced Algal Fitness in the Prominent Order Prymnesiales (Haptophyceae).</title>
        <authorList>
            <person name="Hovde B.T."/>
            <person name="Deodato C.R."/>
            <person name="Hunsperger H.M."/>
            <person name="Ryken S.A."/>
            <person name="Yost W."/>
            <person name="Jha R.K."/>
            <person name="Patterson J."/>
            <person name="Monnat R.J. Jr."/>
            <person name="Barlow S.B."/>
            <person name="Starkenburg S.R."/>
            <person name="Cattolico R.A."/>
        </authorList>
    </citation>
    <scope>NUCLEOTIDE SEQUENCE</scope>
    <source>
        <strain evidence="7">CCMP291</strain>
    </source>
</reference>
<dbReference type="SUPFAM" id="SSF52047">
    <property type="entry name" value="RNI-like"/>
    <property type="match status" value="2"/>
</dbReference>
<dbReference type="Gene3D" id="3.80.10.10">
    <property type="entry name" value="Ribonuclease Inhibitor"/>
    <property type="match status" value="4"/>
</dbReference>
<dbReference type="Gene3D" id="1.10.238.10">
    <property type="entry name" value="EF-hand"/>
    <property type="match status" value="1"/>
</dbReference>
<dbReference type="GO" id="GO:0006913">
    <property type="term" value="P:nucleocytoplasmic transport"/>
    <property type="evidence" value="ECO:0007669"/>
    <property type="project" value="TreeGrafter"/>
</dbReference>
<dbReference type="PANTHER" id="PTHR24113:SF12">
    <property type="entry name" value="RAN GTPASE-ACTIVATING PROTEIN 1"/>
    <property type="match status" value="1"/>
</dbReference>
<dbReference type="PROSITE" id="PS50222">
    <property type="entry name" value="EF_HAND_2"/>
    <property type="match status" value="1"/>
</dbReference>
<protein>
    <submittedName>
        <fullName evidence="6">Protein nlrc3</fullName>
    </submittedName>
</protein>
<dbReference type="GO" id="GO:0005096">
    <property type="term" value="F:GTPase activator activity"/>
    <property type="evidence" value="ECO:0007669"/>
    <property type="project" value="UniProtKB-KW"/>
</dbReference>
<dbReference type="InterPro" id="IPR001611">
    <property type="entry name" value="Leu-rich_rpt"/>
</dbReference>
<dbReference type="Proteomes" id="UP000037460">
    <property type="component" value="Unassembled WGS sequence"/>
</dbReference>
<organism evidence="6 7">
    <name type="scientific">Chrysochromulina tobinii</name>
    <dbReference type="NCBI Taxonomy" id="1460289"/>
    <lineage>
        <taxon>Eukaryota</taxon>
        <taxon>Haptista</taxon>
        <taxon>Haptophyta</taxon>
        <taxon>Prymnesiophyceae</taxon>
        <taxon>Prymnesiales</taxon>
        <taxon>Chrysochromulinaceae</taxon>
        <taxon>Chrysochromulina</taxon>
    </lineage>
</organism>
<evidence type="ECO:0000259" key="5">
    <source>
        <dbReference type="PROSITE" id="PS50222"/>
    </source>
</evidence>
<dbReference type="OrthoDB" id="120976at2759"/>
<gene>
    <name evidence="6" type="ORF">Ctob_012766</name>
</gene>
<name>A0A0M0K0S7_9EUKA</name>
<dbReference type="EMBL" id="JWZX01001779">
    <property type="protein sequence ID" value="KOO32420.1"/>
    <property type="molecule type" value="Genomic_DNA"/>
</dbReference>
<keyword evidence="7" id="KW-1185">Reference proteome</keyword>
<evidence type="ECO:0000313" key="7">
    <source>
        <dbReference type="Proteomes" id="UP000037460"/>
    </source>
</evidence>
<accession>A0A0M0K0S7</accession>
<sequence length="933" mass="98694">MGGSVTKVAPNPADGVEVRTPETLQWQDPTRIFKEVDVDSDQTISSDELKSALQKQGYDDVVFATLMGELDLNSDGCITIDEWRKGFYASSFVHVRPPAAEDFADLHGDQRGGCTIAETAKRAITGAQLQRVCSHISRRCKPEGWADKSGKQRTPGTVTLYDAARFVIKPATYATQCSFVELIAFGEQVPLYFVSHWWGEPVLDFVKCLEQHAVDRGLGVDSPYWVCAYANNQWKLDDEIGGSLEESSFRKAMKLSFGTVTVLDEGGVTFSRIWCGYEIFTSLAGDKHKTYDVYTCPKGGAVGLVEGLSAGDKDAGAKQKRESGFPLERVRLDIQLQSAQASVEADRKAILNAIVGAAADAEPPKEHASYTRLNNMLAGRFAAGMVRTVIARGKKLGPYFAAMKASASTSLVIDLSNLIKCTDKELQLLMAALPNSLESLNLQLKGTKATEDGVTALFKHVCNLPRMRRLESDALTSTHMPLVNLDSYALPIKKLKGAEPVESLDLSDKGLSVASAIVIASLIGVNGGLMELNLSNNRICGVWVEYGTQKGNYITEGINAIADALRVNCALTSLELRGNQLGDNGWGAIFAAVCGNKDSKITSLDAVSENIGGRYSSENIGPAGVKLIAEALRTSVTGALMKVNLDGYALPVKKIKGTDPVETLDLSRKSLGVASAVVIASLIGVNGALTSVELRGNELGDEGWGAIFAAICGNKDSKIMSMDASSERIGPAGSKLIAEALRTSVTGALTQLDLSDNQLCGKDRWGRGTHTAEGITAIADALRVNGGLTELNIAGNSIKDEGITAICNAVQGNKLTKLNVAGSNISPVGATAVAAMVAVTGGLMALDLSFNDLNDDGVSAVCEAIQSNKETKLASLNMRANSIGPIGAKSVAAMVAVTGALIECDLSNNAMGEEGKASILSAAQGKAGFNLHL</sequence>
<keyword evidence="1" id="KW-0343">GTPase activation</keyword>
<dbReference type="GO" id="GO:0005829">
    <property type="term" value="C:cytosol"/>
    <property type="evidence" value="ECO:0007669"/>
    <property type="project" value="TreeGrafter"/>
</dbReference>
<dbReference type="PANTHER" id="PTHR24113">
    <property type="entry name" value="RAN GTPASE-ACTIVATING PROTEIN 1"/>
    <property type="match status" value="1"/>
</dbReference>
<dbReference type="GO" id="GO:0005509">
    <property type="term" value="F:calcium ion binding"/>
    <property type="evidence" value="ECO:0007669"/>
    <property type="project" value="InterPro"/>
</dbReference>
<comment type="caution">
    <text evidence="6">The sequence shown here is derived from an EMBL/GenBank/DDBJ whole genome shotgun (WGS) entry which is preliminary data.</text>
</comment>
<keyword evidence="2" id="KW-0433">Leucine-rich repeat</keyword>
<evidence type="ECO:0000256" key="4">
    <source>
        <dbReference type="ARBA" id="ARBA00022837"/>
    </source>
</evidence>
<dbReference type="AlphaFoldDB" id="A0A0M0K0S7"/>
<dbReference type="SMART" id="SM00368">
    <property type="entry name" value="LRR_RI"/>
    <property type="match status" value="8"/>
</dbReference>
<keyword evidence="4" id="KW-0106">Calcium</keyword>
<evidence type="ECO:0000256" key="2">
    <source>
        <dbReference type="ARBA" id="ARBA00022614"/>
    </source>
</evidence>
<evidence type="ECO:0000313" key="6">
    <source>
        <dbReference type="EMBL" id="KOO32420.1"/>
    </source>
</evidence>
<dbReference type="InterPro" id="IPR027038">
    <property type="entry name" value="RanGap"/>
</dbReference>
<dbReference type="InterPro" id="IPR018247">
    <property type="entry name" value="EF_Hand_1_Ca_BS"/>
</dbReference>
<dbReference type="Pfam" id="PF13516">
    <property type="entry name" value="LRR_6"/>
    <property type="match status" value="5"/>
</dbReference>
<dbReference type="GO" id="GO:0048471">
    <property type="term" value="C:perinuclear region of cytoplasm"/>
    <property type="evidence" value="ECO:0007669"/>
    <property type="project" value="TreeGrafter"/>
</dbReference>
<dbReference type="InterPro" id="IPR032675">
    <property type="entry name" value="LRR_dom_sf"/>
</dbReference>
<dbReference type="GO" id="GO:0005634">
    <property type="term" value="C:nucleus"/>
    <property type="evidence" value="ECO:0007669"/>
    <property type="project" value="TreeGrafter"/>
</dbReference>
<keyword evidence="3" id="KW-0677">Repeat</keyword>
<dbReference type="InterPro" id="IPR002048">
    <property type="entry name" value="EF_hand_dom"/>
</dbReference>
<dbReference type="PROSITE" id="PS00018">
    <property type="entry name" value="EF_HAND_1"/>
    <property type="match status" value="2"/>
</dbReference>
<dbReference type="SMART" id="SM00054">
    <property type="entry name" value="EFh"/>
    <property type="match status" value="2"/>
</dbReference>
<dbReference type="InterPro" id="IPR011992">
    <property type="entry name" value="EF-hand-dom_pair"/>
</dbReference>
<dbReference type="CDD" id="cd00051">
    <property type="entry name" value="EFh"/>
    <property type="match status" value="1"/>
</dbReference>
<feature type="domain" description="EF-hand" evidence="5">
    <location>
        <begin position="24"/>
        <end position="59"/>
    </location>
</feature>
<proteinExistence type="predicted"/>